<dbReference type="Proteomes" id="UP000236449">
    <property type="component" value="Unassembled WGS sequence"/>
</dbReference>
<comment type="subcellular location">
    <subcellularLocation>
        <location evidence="1 8">Cell outer membrane</location>
    </subcellularLocation>
</comment>
<protein>
    <submittedName>
        <fullName evidence="11">Type IV pilus secretin PilQ</fullName>
    </submittedName>
</protein>
<dbReference type="InterPro" id="IPR004846">
    <property type="entry name" value="T2SS/T3SS_dom"/>
</dbReference>
<keyword evidence="3 8" id="KW-0813">Transport</keyword>
<evidence type="ECO:0000256" key="2">
    <source>
        <dbReference type="ARBA" id="ARBA00006304"/>
    </source>
</evidence>
<dbReference type="OrthoDB" id="9775455at2"/>
<dbReference type="PRINTS" id="PR00811">
    <property type="entry name" value="BCTERIALGSPD"/>
</dbReference>
<feature type="signal peptide" evidence="9">
    <location>
        <begin position="1"/>
        <end position="29"/>
    </location>
</feature>
<dbReference type="Gene3D" id="2.60.40.3470">
    <property type="match status" value="1"/>
</dbReference>
<dbReference type="RefSeq" id="WP_102966317.1">
    <property type="nucleotide sequence ID" value="NZ_POSK01000007.1"/>
</dbReference>
<evidence type="ECO:0000256" key="3">
    <source>
        <dbReference type="ARBA" id="ARBA00022448"/>
    </source>
</evidence>
<dbReference type="Gene3D" id="3.30.1370.130">
    <property type="match status" value="1"/>
</dbReference>
<dbReference type="InterPro" id="IPR011662">
    <property type="entry name" value="Secretin/TonB_short_N"/>
</dbReference>
<evidence type="ECO:0000256" key="1">
    <source>
        <dbReference type="ARBA" id="ARBA00004442"/>
    </source>
</evidence>
<dbReference type="Gene3D" id="3.30.1370.120">
    <property type="match status" value="1"/>
</dbReference>
<dbReference type="InterPro" id="IPR038591">
    <property type="entry name" value="NolW-like_sf"/>
</dbReference>
<dbReference type="InterPro" id="IPR021731">
    <property type="entry name" value="AMIN_dom"/>
</dbReference>
<dbReference type="AlphaFoldDB" id="A0A2J8I246"/>
<evidence type="ECO:0000256" key="8">
    <source>
        <dbReference type="RuleBase" id="RU004004"/>
    </source>
</evidence>
<dbReference type="NCBIfam" id="TIGR02515">
    <property type="entry name" value="IV_pilus_PilQ"/>
    <property type="match status" value="1"/>
</dbReference>
<dbReference type="InterPro" id="IPR001775">
    <property type="entry name" value="GspD/PilQ"/>
</dbReference>
<dbReference type="Pfam" id="PF03958">
    <property type="entry name" value="Secretin_N"/>
    <property type="match status" value="1"/>
</dbReference>
<dbReference type="Pfam" id="PF07660">
    <property type="entry name" value="STN"/>
    <property type="match status" value="1"/>
</dbReference>
<evidence type="ECO:0000259" key="10">
    <source>
        <dbReference type="SMART" id="SM00965"/>
    </source>
</evidence>
<evidence type="ECO:0000256" key="7">
    <source>
        <dbReference type="ARBA" id="ARBA00023237"/>
    </source>
</evidence>
<feature type="chain" id="PRO_5014415594" evidence="9">
    <location>
        <begin position="30"/>
        <end position="580"/>
    </location>
</feature>
<dbReference type="Pfam" id="PF11741">
    <property type="entry name" value="AMIN"/>
    <property type="match status" value="1"/>
</dbReference>
<dbReference type="SMART" id="SM00965">
    <property type="entry name" value="STN"/>
    <property type="match status" value="1"/>
</dbReference>
<dbReference type="GO" id="GO:0009306">
    <property type="term" value="P:protein secretion"/>
    <property type="evidence" value="ECO:0007669"/>
    <property type="project" value="InterPro"/>
</dbReference>
<keyword evidence="4 9" id="KW-0732">Signal</keyword>
<sequence length="580" mass="63161">MNKWLQIGLLALRRVLVTTSLCLTPVVLANGDNAIPNQLNNIDFKINADKAAVIIIELASASSVVDVSKNDKGLNVELINTQISDDKLFVLDVSDFATVVETIEVFRQQPNGLLEVKVKGDYQYDYQLIKNVLKVVIRKSEPQPKQDKEPLLEQDNKPISFNFQDIPVRNVLQLIADYNGFNLVVSDSVTGNMTLRLDGVPWQKALNIILEARGLDKRIDGNVILVAPKSELDLREQQELEKARMEEALGDLQSDIIKISFAKASDIAEMINGEGTLSMLSERGSISIDERTNALLIRELPENISVIRDIVTSLDVPVKQVQIEARIVTVNEGDLEELGVRWGFTSTNGSHTSGGSIESNLFVSDLYESGGEGGDSGKGMVPLDDFLNVNLAATTAGASSIAFQLAKLGADTLLDLELSALQRESKAEIISSPRLITTNKKPAYIEQGTELPYLEASSSGATTVSFRKAVLSLMVTPQITPDNRLVLDLSVTQDRVGDVVKTGTGEAVAINTQRIGTQVLVNNGETVVLGGIFQHSLTSSVEKVPLLGDLPLLGALFRRSYEKMGKSELLIFVTPKVVIQ</sequence>
<dbReference type="GO" id="GO:0009279">
    <property type="term" value="C:cell outer membrane"/>
    <property type="evidence" value="ECO:0007669"/>
    <property type="project" value="UniProtKB-SubCell"/>
</dbReference>
<dbReference type="PANTHER" id="PTHR30604">
    <property type="entry name" value="PROTEIN TRANSPORT PROTEIN HOFQ"/>
    <property type="match status" value="1"/>
</dbReference>
<dbReference type="Pfam" id="PF00263">
    <property type="entry name" value="Secretin"/>
    <property type="match status" value="1"/>
</dbReference>
<reference evidence="11 12" key="1">
    <citation type="submission" date="2018-01" db="EMBL/GenBank/DDBJ databases">
        <title>Draft genome sequences of six Vibrio diazotrophicus strains isolated from deep-sea sediments of the Baltic Sea.</title>
        <authorList>
            <person name="Castillo D."/>
            <person name="Vandieken V."/>
            <person name="Chiang O."/>
            <person name="Middelboe M."/>
        </authorList>
    </citation>
    <scope>NUCLEOTIDE SEQUENCE [LARGE SCALE GENOMIC DNA]</scope>
    <source>
        <strain evidence="11 12">60.27F</strain>
    </source>
</reference>
<feature type="domain" description="Secretin/TonB short N-terminal" evidence="10">
    <location>
        <begin position="181"/>
        <end position="229"/>
    </location>
</feature>
<evidence type="ECO:0000256" key="9">
    <source>
        <dbReference type="SAM" id="SignalP"/>
    </source>
</evidence>
<accession>A0A2J8I246</accession>
<dbReference type="PROSITE" id="PS00875">
    <property type="entry name" value="T2SP_D"/>
    <property type="match status" value="1"/>
</dbReference>
<keyword evidence="7" id="KW-0998">Cell outer membrane</keyword>
<keyword evidence="5" id="KW-0653">Protein transport</keyword>
<gene>
    <name evidence="11" type="ORF">C1N32_12025</name>
</gene>
<organism evidence="11 12">
    <name type="scientific">Vibrio diazotrophicus</name>
    <dbReference type="NCBI Taxonomy" id="685"/>
    <lineage>
        <taxon>Bacteria</taxon>
        <taxon>Pseudomonadati</taxon>
        <taxon>Pseudomonadota</taxon>
        <taxon>Gammaproteobacteria</taxon>
        <taxon>Vibrionales</taxon>
        <taxon>Vibrionaceae</taxon>
        <taxon>Vibrio</taxon>
    </lineage>
</organism>
<dbReference type="InterPro" id="IPR005644">
    <property type="entry name" value="NolW-like"/>
</dbReference>
<comment type="similarity">
    <text evidence="2">Belongs to the bacterial secretin family. PilQ subfamily.</text>
</comment>
<keyword evidence="6" id="KW-0472">Membrane</keyword>
<evidence type="ECO:0000256" key="5">
    <source>
        <dbReference type="ARBA" id="ARBA00022927"/>
    </source>
</evidence>
<dbReference type="PANTHER" id="PTHR30604:SF1">
    <property type="entry name" value="DNA UTILIZATION PROTEIN HOFQ"/>
    <property type="match status" value="1"/>
</dbReference>
<comment type="caution">
    <text evidence="11">The sequence shown here is derived from an EMBL/GenBank/DDBJ whole genome shotgun (WGS) entry which is preliminary data.</text>
</comment>
<dbReference type="EMBL" id="POSK01000007">
    <property type="protein sequence ID" value="PNI04607.1"/>
    <property type="molecule type" value="Genomic_DNA"/>
</dbReference>
<dbReference type="InterPro" id="IPR051808">
    <property type="entry name" value="Type_IV_pilus_biogenesis"/>
</dbReference>
<proteinExistence type="inferred from homology"/>
<name>A0A2J8I246_VIBDI</name>
<dbReference type="InterPro" id="IPR013355">
    <property type="entry name" value="Pilus_4_PilQ"/>
</dbReference>
<evidence type="ECO:0000313" key="12">
    <source>
        <dbReference type="Proteomes" id="UP000236449"/>
    </source>
</evidence>
<evidence type="ECO:0000256" key="4">
    <source>
        <dbReference type="ARBA" id="ARBA00022729"/>
    </source>
</evidence>
<evidence type="ECO:0000256" key="6">
    <source>
        <dbReference type="ARBA" id="ARBA00023136"/>
    </source>
</evidence>
<evidence type="ECO:0000313" key="11">
    <source>
        <dbReference type="EMBL" id="PNI04607.1"/>
    </source>
</evidence>
<dbReference type="InterPro" id="IPR004845">
    <property type="entry name" value="T2SS_GspD_CS"/>
</dbReference>